<evidence type="ECO:0000313" key="2">
    <source>
        <dbReference type="EMBL" id="CAG8315741.1"/>
    </source>
</evidence>
<feature type="signal peptide" evidence="1">
    <location>
        <begin position="1"/>
        <end position="19"/>
    </location>
</feature>
<reference evidence="2" key="1">
    <citation type="submission" date="2021-07" db="EMBL/GenBank/DDBJ databases">
        <authorList>
            <person name="Branca A.L. A."/>
        </authorList>
    </citation>
    <scope>NUCLEOTIDE SEQUENCE</scope>
</reference>
<evidence type="ECO:0008006" key="4">
    <source>
        <dbReference type="Google" id="ProtNLM"/>
    </source>
</evidence>
<proteinExistence type="predicted"/>
<protein>
    <recommendedName>
        <fullName evidence="4">Ricin B lectin domain-containing protein</fullName>
    </recommendedName>
</protein>
<evidence type="ECO:0000256" key="1">
    <source>
        <dbReference type="SAM" id="SignalP"/>
    </source>
</evidence>
<accession>A0A9W4INY8</accession>
<dbReference type="AlphaFoldDB" id="A0A9W4INY8"/>
<sequence>MRSSVLITLFAALCHSAHGLVFRDNIKQVVDGKSLYLLHDIESERSVKLGDGSYAQGWEFNTDGLADDEAVITSLNSNHALVCPRRGKCKLDLDGSEQAYRIVQVDTTNHIFTFQDLTTKRYVSRRPDLSLELTEHKSSSIYFQLEKVQNKAERPELR</sequence>
<gene>
    <name evidence="2" type="ORF">PNAL_LOCUS10216</name>
</gene>
<keyword evidence="1" id="KW-0732">Signal</keyword>
<dbReference type="OrthoDB" id="288726at2759"/>
<name>A0A9W4INY8_PENNA</name>
<feature type="chain" id="PRO_5040941336" description="Ricin B lectin domain-containing protein" evidence="1">
    <location>
        <begin position="20"/>
        <end position="158"/>
    </location>
</feature>
<dbReference type="Proteomes" id="UP001153461">
    <property type="component" value="Unassembled WGS sequence"/>
</dbReference>
<comment type="caution">
    <text evidence="2">The sequence shown here is derived from an EMBL/GenBank/DDBJ whole genome shotgun (WGS) entry which is preliminary data.</text>
</comment>
<evidence type="ECO:0000313" key="3">
    <source>
        <dbReference type="Proteomes" id="UP001153461"/>
    </source>
</evidence>
<organism evidence="2 3">
    <name type="scientific">Penicillium nalgiovense</name>
    <dbReference type="NCBI Taxonomy" id="60175"/>
    <lineage>
        <taxon>Eukaryota</taxon>
        <taxon>Fungi</taxon>
        <taxon>Dikarya</taxon>
        <taxon>Ascomycota</taxon>
        <taxon>Pezizomycotina</taxon>
        <taxon>Eurotiomycetes</taxon>
        <taxon>Eurotiomycetidae</taxon>
        <taxon>Eurotiales</taxon>
        <taxon>Aspergillaceae</taxon>
        <taxon>Penicillium</taxon>
    </lineage>
</organism>
<dbReference type="EMBL" id="CAJVNV010000634">
    <property type="protein sequence ID" value="CAG8315741.1"/>
    <property type="molecule type" value="Genomic_DNA"/>
</dbReference>